<comment type="caution">
    <text evidence="4">The sequence shown here is derived from an EMBL/GenBank/DDBJ whole genome shotgun (WGS) entry which is preliminary data.</text>
</comment>
<dbReference type="SUPFAM" id="SSF110857">
    <property type="entry name" value="Gamma-glutamyl cyclotransferase-like"/>
    <property type="match status" value="1"/>
</dbReference>
<accession>A0A367XKV5</accession>
<reference evidence="4 5" key="1">
    <citation type="submission" date="2014-07" db="EMBL/GenBank/DDBJ databases">
        <title>Draft genome sequence of Thalassospira profundimaris S25-3-2.</title>
        <authorList>
            <person name="Lai Q."/>
            <person name="Shao Z."/>
        </authorList>
    </citation>
    <scope>NUCLEOTIDE SEQUENCE [LARGE SCALE GENOMIC DNA]</scope>
    <source>
        <strain evidence="4 5">S25-3-2</strain>
    </source>
</reference>
<organism evidence="4 5">
    <name type="scientific">Thalassospira profundimaris</name>
    <dbReference type="NCBI Taxonomy" id="502049"/>
    <lineage>
        <taxon>Bacteria</taxon>
        <taxon>Pseudomonadati</taxon>
        <taxon>Pseudomonadota</taxon>
        <taxon>Alphaproteobacteria</taxon>
        <taxon>Rhodospirillales</taxon>
        <taxon>Thalassospiraceae</taxon>
        <taxon>Thalassospira</taxon>
    </lineage>
</organism>
<dbReference type="PANTHER" id="PTHR12935:SF0">
    <property type="entry name" value="GAMMA-GLUTAMYLCYCLOTRANSFERASE"/>
    <property type="match status" value="1"/>
</dbReference>
<dbReference type="InterPro" id="IPR036568">
    <property type="entry name" value="GGCT-like_sf"/>
</dbReference>
<dbReference type="AlphaFoldDB" id="A0A367XKV5"/>
<protein>
    <recommendedName>
        <fullName evidence="6">Gamma-glutamylcyclotransferase AIG2-like domain-containing protein</fullName>
    </recommendedName>
</protein>
<dbReference type="CDD" id="cd06661">
    <property type="entry name" value="GGCT_like"/>
    <property type="match status" value="1"/>
</dbReference>
<evidence type="ECO:0008006" key="6">
    <source>
        <dbReference type="Google" id="ProtNLM"/>
    </source>
</evidence>
<dbReference type="GO" id="GO:0003839">
    <property type="term" value="F:gamma-glutamylcyclotransferase activity"/>
    <property type="evidence" value="ECO:0007669"/>
    <property type="project" value="InterPro"/>
</dbReference>
<proteinExistence type="predicted"/>
<gene>
    <name evidence="4" type="ORF">TH25_03090</name>
</gene>
<name>A0A367XKV5_9PROT</name>
<feature type="active site" description="Proton acceptor" evidence="2">
    <location>
        <position position="68"/>
    </location>
</feature>
<dbReference type="PANTHER" id="PTHR12935">
    <property type="entry name" value="GAMMA-GLUTAMYLCYCLOTRANSFERASE"/>
    <property type="match status" value="1"/>
</dbReference>
<dbReference type="InterPro" id="IPR017939">
    <property type="entry name" value="G-Glutamylcylcotransferase"/>
</dbReference>
<dbReference type="Gene3D" id="3.10.490.10">
    <property type="entry name" value="Gamma-glutamyl cyclotransferase-like"/>
    <property type="match status" value="1"/>
</dbReference>
<dbReference type="EMBL" id="JPWH01000001">
    <property type="protein sequence ID" value="RCK54297.1"/>
    <property type="molecule type" value="Genomic_DNA"/>
</dbReference>
<evidence type="ECO:0000256" key="1">
    <source>
        <dbReference type="ARBA" id="ARBA00023239"/>
    </source>
</evidence>
<dbReference type="Pfam" id="PF13772">
    <property type="entry name" value="AIG2_2"/>
    <property type="match status" value="1"/>
</dbReference>
<evidence type="ECO:0000256" key="2">
    <source>
        <dbReference type="PIRSR" id="PIRSR617939-1"/>
    </source>
</evidence>
<dbReference type="InterPro" id="IPR013024">
    <property type="entry name" value="GGCT-like"/>
</dbReference>
<evidence type="ECO:0000256" key="3">
    <source>
        <dbReference type="PIRSR" id="PIRSR617939-2"/>
    </source>
</evidence>
<evidence type="ECO:0000313" key="5">
    <source>
        <dbReference type="Proteomes" id="UP000252517"/>
    </source>
</evidence>
<sequence>MLAERLRERCPSATFKTVAYAYGWAFSFAKKSKDGSGKATLSAKNGERTYGVVYELDPSELGKLDKFEGRGKGYKRDDHFIVHNQNNTKIKVITYLAEPESCDPECSPYDWYWRLCLAGAERNNLPPLQIERIRQNGYIEDPELDRKPRKDALKILEEIDDV</sequence>
<evidence type="ECO:0000313" key="4">
    <source>
        <dbReference type="EMBL" id="RCK54297.1"/>
    </source>
</evidence>
<keyword evidence="1" id="KW-0456">Lyase</keyword>
<dbReference type="Proteomes" id="UP000252517">
    <property type="component" value="Unassembled WGS sequence"/>
</dbReference>
<feature type="binding site" evidence="3">
    <location>
        <position position="112"/>
    </location>
    <ligand>
        <name>substrate</name>
    </ligand>
</feature>